<reference evidence="2 3" key="1">
    <citation type="submission" date="2021-10" db="EMBL/GenBank/DDBJ databases">
        <title>Anaerobic single-cell dispensing facilitates the cultivation of human gut bacteria.</title>
        <authorList>
            <person name="Afrizal A."/>
        </authorList>
    </citation>
    <scope>NUCLEOTIDE SEQUENCE [LARGE SCALE GENOMIC DNA]</scope>
    <source>
        <strain evidence="2 3">CLA-AA-H246</strain>
    </source>
</reference>
<dbReference type="SUPFAM" id="SSF46785">
    <property type="entry name" value="Winged helix' DNA-binding domain"/>
    <property type="match status" value="1"/>
</dbReference>
<dbReference type="PROSITE" id="PS51197">
    <property type="entry name" value="HTH_RRF2_2"/>
    <property type="match status" value="1"/>
</dbReference>
<accession>A0ABS8F0S2</accession>
<proteinExistence type="predicted"/>
<dbReference type="PROSITE" id="PS01332">
    <property type="entry name" value="HTH_RRF2_1"/>
    <property type="match status" value="1"/>
</dbReference>
<dbReference type="InterPro" id="IPR036388">
    <property type="entry name" value="WH-like_DNA-bd_sf"/>
</dbReference>
<dbReference type="NCBIfam" id="TIGR00738">
    <property type="entry name" value="rrf2_super"/>
    <property type="match status" value="1"/>
</dbReference>
<dbReference type="Pfam" id="PF02082">
    <property type="entry name" value="Rrf2"/>
    <property type="match status" value="1"/>
</dbReference>
<comment type="caution">
    <text evidence="2">The sequence shown here is derived from an EMBL/GenBank/DDBJ whole genome shotgun (WGS) entry which is preliminary data.</text>
</comment>
<dbReference type="PANTHER" id="PTHR33221:SF5">
    <property type="entry name" value="HTH-TYPE TRANSCRIPTIONAL REGULATOR ISCR"/>
    <property type="match status" value="1"/>
</dbReference>
<evidence type="ECO:0000256" key="1">
    <source>
        <dbReference type="ARBA" id="ARBA00023125"/>
    </source>
</evidence>
<keyword evidence="3" id="KW-1185">Reference proteome</keyword>
<dbReference type="Gene3D" id="1.10.10.10">
    <property type="entry name" value="Winged helix-like DNA-binding domain superfamily/Winged helix DNA-binding domain"/>
    <property type="match status" value="1"/>
</dbReference>
<evidence type="ECO:0000313" key="2">
    <source>
        <dbReference type="EMBL" id="MCC2150237.1"/>
    </source>
</evidence>
<dbReference type="InterPro" id="IPR030489">
    <property type="entry name" value="TR_Rrf2-type_CS"/>
</dbReference>
<dbReference type="InterPro" id="IPR036390">
    <property type="entry name" value="WH_DNA-bd_sf"/>
</dbReference>
<dbReference type="EMBL" id="JAJEQE010000063">
    <property type="protein sequence ID" value="MCC2150237.1"/>
    <property type="molecule type" value="Genomic_DNA"/>
</dbReference>
<protein>
    <submittedName>
        <fullName evidence="2">Rrf2 family transcriptional regulator</fullName>
    </submittedName>
</protein>
<sequence length="147" mass="16748">MKLSMKSRYAFRALADLSIHSKSAHVPLNVLAQRNGISPQFLEQVFASLRRAGIVRSIKGPQGGYYLARPAGEITVSDIVYAIDGDYYITDEKTADPCKDEEISDVIQELIIDPLNRQTKKVLQGVTLEDMEEEYLKHNEEEYMYYI</sequence>
<dbReference type="RefSeq" id="WP_248836009.1">
    <property type="nucleotide sequence ID" value="NZ_JAJEQE010000063.1"/>
</dbReference>
<dbReference type="InterPro" id="IPR000944">
    <property type="entry name" value="Tscrpt_reg_Rrf2"/>
</dbReference>
<dbReference type="PANTHER" id="PTHR33221">
    <property type="entry name" value="WINGED HELIX-TURN-HELIX TRANSCRIPTIONAL REGULATOR, RRF2 FAMILY"/>
    <property type="match status" value="1"/>
</dbReference>
<gene>
    <name evidence="2" type="ORF">LKD42_13480</name>
</gene>
<dbReference type="Proteomes" id="UP001299235">
    <property type="component" value="Unassembled WGS sequence"/>
</dbReference>
<organism evidence="2 3">
    <name type="scientific">Hominisplanchenecus faecis</name>
    <dbReference type="NCBI Taxonomy" id="2885351"/>
    <lineage>
        <taxon>Bacteria</taxon>
        <taxon>Bacillati</taxon>
        <taxon>Bacillota</taxon>
        <taxon>Clostridia</taxon>
        <taxon>Lachnospirales</taxon>
        <taxon>Lachnospiraceae</taxon>
        <taxon>Hominisplanchenecus</taxon>
    </lineage>
</organism>
<keyword evidence="1" id="KW-0238">DNA-binding</keyword>
<name>A0ABS8F0S2_9FIRM</name>
<evidence type="ECO:0000313" key="3">
    <source>
        <dbReference type="Proteomes" id="UP001299235"/>
    </source>
</evidence>